<proteinExistence type="predicted"/>
<dbReference type="PANTHER" id="PTHR45138:SF9">
    <property type="entry name" value="DIGUANYLATE CYCLASE DGCM-RELATED"/>
    <property type="match status" value="1"/>
</dbReference>
<keyword evidence="7" id="KW-1185">Reference proteome</keyword>
<dbReference type="Gene3D" id="3.30.70.270">
    <property type="match status" value="1"/>
</dbReference>
<dbReference type="SUPFAM" id="SSF55073">
    <property type="entry name" value="Nucleotide cyclase"/>
    <property type="match status" value="1"/>
</dbReference>
<dbReference type="OrthoDB" id="9812260at2"/>
<dbReference type="GO" id="GO:0052621">
    <property type="term" value="F:diguanylate cyclase activity"/>
    <property type="evidence" value="ECO:0007669"/>
    <property type="project" value="UniProtKB-EC"/>
</dbReference>
<dbReference type="PROSITE" id="PS50887">
    <property type="entry name" value="GGDEF"/>
    <property type="match status" value="1"/>
</dbReference>
<accession>A0A2K8KJ46</accession>
<dbReference type="InterPro" id="IPR043128">
    <property type="entry name" value="Rev_trsase/Diguanyl_cyclase"/>
</dbReference>
<evidence type="ECO:0000313" key="6">
    <source>
        <dbReference type="EMBL" id="ATX75187.1"/>
    </source>
</evidence>
<evidence type="ECO:0000256" key="3">
    <source>
        <dbReference type="ARBA" id="ARBA00034247"/>
    </source>
</evidence>
<organism evidence="6 7">
    <name type="scientific">Reinekea forsetii</name>
    <dbReference type="NCBI Taxonomy" id="1336806"/>
    <lineage>
        <taxon>Bacteria</taxon>
        <taxon>Pseudomonadati</taxon>
        <taxon>Pseudomonadota</taxon>
        <taxon>Gammaproteobacteria</taxon>
        <taxon>Oceanospirillales</taxon>
        <taxon>Saccharospirillaceae</taxon>
        <taxon>Reinekea</taxon>
    </lineage>
</organism>
<sequence>MSDTHLLLARAATSLTLMLKGLDSRLDLRLHTLRGLLRQKDFQLEQFQAEMAEVESVYDLLEQSTEQNIQLYLRSFKSLLADSSPAILAPLQRLQPVLSDLLSFAEPLAHFVTAQLALPAPSIGPDGQSRTANELSGAQLDVLRHRLAGRFKALLQSLVAIGPDPVAPAALMSEVDRVVDWQALDRLAHKTLDLLQVQLREEKLAFVDYLTELDTRLARINQIVTADSRILGELRAINGLFNRRMNQQVTEVRAQIDNSPRVEVLKNELLGSLDQITHRLVEYQDGYTSRLDQLQTNTAQMAGAIRALEQDNQELHSKLKRERDLSILDTLTQLPNRLGFNNQLEAELSRATRYHHPLSIAIIDIDFFKRINDEFGHLVGDKVLRVIALEMKRICREHDYIARYGGEEFILLLPQTLLPDAHSAVEKIRYRVAHCRFHFHNKPVPLTISAGVAQWRPGEATDAWIERADRALYAGKQNGRNRVIAEAD</sequence>
<feature type="domain" description="GGDEF" evidence="5">
    <location>
        <begin position="356"/>
        <end position="488"/>
    </location>
</feature>
<dbReference type="EC" id="2.7.7.65" evidence="2"/>
<dbReference type="KEGG" id="rfo:REIFOR_00009"/>
<reference evidence="6 7" key="1">
    <citation type="journal article" date="2017" name="Environ. Microbiol.">
        <title>Genomic and physiological analyses of 'Reinekea forsetii' reveal a versatile opportunistic lifestyle during spring algae blooms.</title>
        <authorList>
            <person name="Avci B."/>
            <person name="Hahnke R.L."/>
            <person name="Chafee M."/>
            <person name="Fischer T."/>
            <person name="Gruber-Vodicka H."/>
            <person name="Tegetmeyer H.E."/>
            <person name="Harder J."/>
            <person name="Fuchs B.M."/>
            <person name="Amann R.I."/>
            <person name="Teeling H."/>
        </authorList>
    </citation>
    <scope>NUCLEOTIDE SEQUENCE [LARGE SCALE GENOMIC DNA]</scope>
    <source>
        <strain evidence="6 7">Hel1_31_D35</strain>
    </source>
</reference>
<dbReference type="RefSeq" id="WP_100255609.1">
    <property type="nucleotide sequence ID" value="NZ_CP011797.1"/>
</dbReference>
<name>A0A2K8KJ46_9GAMM</name>
<dbReference type="Pfam" id="PF00990">
    <property type="entry name" value="GGDEF"/>
    <property type="match status" value="1"/>
</dbReference>
<dbReference type="InterPro" id="IPR000160">
    <property type="entry name" value="GGDEF_dom"/>
</dbReference>
<comment type="catalytic activity">
    <reaction evidence="3">
        <text>2 GTP = 3',3'-c-di-GMP + 2 diphosphate</text>
        <dbReference type="Rhea" id="RHEA:24898"/>
        <dbReference type="ChEBI" id="CHEBI:33019"/>
        <dbReference type="ChEBI" id="CHEBI:37565"/>
        <dbReference type="ChEBI" id="CHEBI:58805"/>
        <dbReference type="EC" id="2.7.7.65"/>
    </reaction>
</comment>
<evidence type="ECO:0000256" key="1">
    <source>
        <dbReference type="ARBA" id="ARBA00001946"/>
    </source>
</evidence>
<keyword evidence="4" id="KW-0175">Coiled coil</keyword>
<evidence type="ECO:0000256" key="4">
    <source>
        <dbReference type="SAM" id="Coils"/>
    </source>
</evidence>
<dbReference type="PANTHER" id="PTHR45138">
    <property type="entry name" value="REGULATORY COMPONENTS OF SENSORY TRANSDUCTION SYSTEM"/>
    <property type="match status" value="1"/>
</dbReference>
<dbReference type="CDD" id="cd01949">
    <property type="entry name" value="GGDEF"/>
    <property type="match status" value="1"/>
</dbReference>
<dbReference type="FunFam" id="3.30.70.270:FF:000001">
    <property type="entry name" value="Diguanylate cyclase domain protein"/>
    <property type="match status" value="1"/>
</dbReference>
<comment type="cofactor">
    <cofactor evidence="1">
        <name>Mg(2+)</name>
        <dbReference type="ChEBI" id="CHEBI:18420"/>
    </cofactor>
</comment>
<evidence type="ECO:0000313" key="7">
    <source>
        <dbReference type="Proteomes" id="UP000229757"/>
    </source>
</evidence>
<dbReference type="Proteomes" id="UP000229757">
    <property type="component" value="Chromosome"/>
</dbReference>
<dbReference type="InterPro" id="IPR050469">
    <property type="entry name" value="Diguanylate_Cyclase"/>
</dbReference>
<dbReference type="SMART" id="SM00267">
    <property type="entry name" value="GGDEF"/>
    <property type="match status" value="1"/>
</dbReference>
<gene>
    <name evidence="6" type="ORF">REIFOR_00009</name>
</gene>
<dbReference type="InterPro" id="IPR029787">
    <property type="entry name" value="Nucleotide_cyclase"/>
</dbReference>
<protein>
    <recommendedName>
        <fullName evidence="2">diguanylate cyclase</fullName>
        <ecNumber evidence="2">2.7.7.65</ecNumber>
    </recommendedName>
</protein>
<evidence type="ECO:0000259" key="5">
    <source>
        <dbReference type="PROSITE" id="PS50887"/>
    </source>
</evidence>
<evidence type="ECO:0000256" key="2">
    <source>
        <dbReference type="ARBA" id="ARBA00012528"/>
    </source>
</evidence>
<feature type="coiled-coil region" evidence="4">
    <location>
        <begin position="291"/>
        <end position="325"/>
    </location>
</feature>
<dbReference type="AlphaFoldDB" id="A0A2K8KJ46"/>
<dbReference type="EMBL" id="CP011797">
    <property type="protein sequence ID" value="ATX75187.1"/>
    <property type="molecule type" value="Genomic_DNA"/>
</dbReference>
<dbReference type="NCBIfam" id="TIGR00254">
    <property type="entry name" value="GGDEF"/>
    <property type="match status" value="1"/>
</dbReference>